<dbReference type="InterPro" id="IPR023772">
    <property type="entry name" value="DNA-bd_HTH_TetR-type_CS"/>
</dbReference>
<dbReference type="Proteomes" id="UP000253318">
    <property type="component" value="Unassembled WGS sequence"/>
</dbReference>
<name>A0A368T7J8_9ACTN</name>
<dbReference type="FunFam" id="1.10.10.60:FF:000141">
    <property type="entry name" value="TetR family transcriptional regulator"/>
    <property type="match status" value="1"/>
</dbReference>
<keyword evidence="1" id="KW-0805">Transcription regulation</keyword>
<feature type="DNA-binding region" description="H-T-H motif" evidence="4">
    <location>
        <begin position="37"/>
        <end position="56"/>
    </location>
</feature>
<dbReference type="PROSITE" id="PS50977">
    <property type="entry name" value="HTH_TETR_2"/>
    <property type="match status" value="1"/>
</dbReference>
<dbReference type="InterPro" id="IPR009057">
    <property type="entry name" value="Homeodomain-like_sf"/>
</dbReference>
<feature type="domain" description="HTH tetR-type" evidence="6">
    <location>
        <begin position="14"/>
        <end position="74"/>
    </location>
</feature>
<organism evidence="7 8">
    <name type="scientific">Marinitenerispora sediminis</name>
    <dbReference type="NCBI Taxonomy" id="1931232"/>
    <lineage>
        <taxon>Bacteria</taxon>
        <taxon>Bacillati</taxon>
        <taxon>Actinomycetota</taxon>
        <taxon>Actinomycetes</taxon>
        <taxon>Streptosporangiales</taxon>
        <taxon>Nocardiopsidaceae</taxon>
        <taxon>Marinitenerispora</taxon>
    </lineage>
</organism>
<dbReference type="InterPro" id="IPR001647">
    <property type="entry name" value="HTH_TetR"/>
</dbReference>
<feature type="compositionally biased region" description="Low complexity" evidence="5">
    <location>
        <begin position="213"/>
        <end position="231"/>
    </location>
</feature>
<dbReference type="InterPro" id="IPR041347">
    <property type="entry name" value="MftR_C"/>
</dbReference>
<dbReference type="SUPFAM" id="SSF46689">
    <property type="entry name" value="Homeodomain-like"/>
    <property type="match status" value="1"/>
</dbReference>
<dbReference type="InterPro" id="IPR050109">
    <property type="entry name" value="HTH-type_TetR-like_transc_reg"/>
</dbReference>
<evidence type="ECO:0000256" key="3">
    <source>
        <dbReference type="ARBA" id="ARBA00023163"/>
    </source>
</evidence>
<keyword evidence="2 4" id="KW-0238">DNA-binding</keyword>
<keyword evidence="8" id="KW-1185">Reference proteome</keyword>
<dbReference type="PROSITE" id="PS01081">
    <property type="entry name" value="HTH_TETR_1"/>
    <property type="match status" value="1"/>
</dbReference>
<feature type="region of interest" description="Disordered" evidence="5">
    <location>
        <begin position="201"/>
        <end position="231"/>
    </location>
</feature>
<evidence type="ECO:0000313" key="8">
    <source>
        <dbReference type="Proteomes" id="UP000253318"/>
    </source>
</evidence>
<dbReference type="Pfam" id="PF00440">
    <property type="entry name" value="TetR_N"/>
    <property type="match status" value="1"/>
</dbReference>
<proteinExistence type="predicted"/>
<gene>
    <name evidence="7" type="ORF">DEF24_14740</name>
</gene>
<dbReference type="EMBL" id="QEIN01000108">
    <property type="protein sequence ID" value="RCV57708.1"/>
    <property type="molecule type" value="Genomic_DNA"/>
</dbReference>
<dbReference type="AlphaFoldDB" id="A0A368T7J8"/>
<dbReference type="PANTHER" id="PTHR30055">
    <property type="entry name" value="HTH-TYPE TRANSCRIPTIONAL REGULATOR RUTR"/>
    <property type="match status" value="1"/>
</dbReference>
<protein>
    <submittedName>
        <fullName evidence="7">TetR family transcriptional regulator</fullName>
    </submittedName>
</protein>
<reference evidence="7 8" key="1">
    <citation type="submission" date="2018-04" db="EMBL/GenBank/DDBJ databases">
        <title>Novel actinobacteria from marine sediment.</title>
        <authorList>
            <person name="Ng Z.Y."/>
            <person name="Tan G.Y.A."/>
        </authorList>
    </citation>
    <scope>NUCLEOTIDE SEQUENCE [LARGE SCALE GENOMIC DNA]</scope>
    <source>
        <strain evidence="7 8">TPS81</strain>
    </source>
</reference>
<dbReference type="Gene3D" id="1.10.10.60">
    <property type="entry name" value="Homeodomain-like"/>
    <property type="match status" value="1"/>
</dbReference>
<evidence type="ECO:0000259" key="6">
    <source>
        <dbReference type="PROSITE" id="PS50977"/>
    </source>
</evidence>
<dbReference type="GO" id="GO:0003700">
    <property type="term" value="F:DNA-binding transcription factor activity"/>
    <property type="evidence" value="ECO:0007669"/>
    <property type="project" value="TreeGrafter"/>
</dbReference>
<evidence type="ECO:0000256" key="4">
    <source>
        <dbReference type="PROSITE-ProRule" id="PRU00335"/>
    </source>
</evidence>
<dbReference type="PANTHER" id="PTHR30055:SF226">
    <property type="entry name" value="HTH-TYPE TRANSCRIPTIONAL REGULATOR PKSA"/>
    <property type="match status" value="1"/>
</dbReference>
<dbReference type="GO" id="GO:0000976">
    <property type="term" value="F:transcription cis-regulatory region binding"/>
    <property type="evidence" value="ECO:0007669"/>
    <property type="project" value="TreeGrafter"/>
</dbReference>
<evidence type="ECO:0000256" key="2">
    <source>
        <dbReference type="ARBA" id="ARBA00023125"/>
    </source>
</evidence>
<dbReference type="PRINTS" id="PR00455">
    <property type="entry name" value="HTHTETR"/>
</dbReference>
<accession>A0A368T7J8</accession>
<evidence type="ECO:0000313" key="7">
    <source>
        <dbReference type="EMBL" id="RCV57708.1"/>
    </source>
</evidence>
<dbReference type="RefSeq" id="WP_114400476.1">
    <property type="nucleotide sequence ID" value="NZ_QEIM01000229.1"/>
</dbReference>
<sequence>MEETPRSGRGGGARAARRRAVAAALRLFTEHGYEATTMDDIAAAAGVSRRTLFRHFGSKEDVLFAEHDELFANVARHLAASAHDDPVTAVCAAARMVFQDYVAAPEITVPRYHLVRAVPRLRDREIAMTARYQAAFTGHLAADHTEGPRALAAEALAAAVIAAHNHVLRSWLRDPEHRVPWNRLDEAMAFVTRTLGPVFRDPGGPLEAGGPGAARNGLTGPAARPAPAGPDGSEAVLVAVYPARMDGQDVLRRVSEALGHPAG</sequence>
<keyword evidence="3" id="KW-0804">Transcription</keyword>
<dbReference type="Gene3D" id="1.10.357.10">
    <property type="entry name" value="Tetracycline Repressor, domain 2"/>
    <property type="match status" value="1"/>
</dbReference>
<evidence type="ECO:0000256" key="1">
    <source>
        <dbReference type="ARBA" id="ARBA00023015"/>
    </source>
</evidence>
<evidence type="ECO:0000256" key="5">
    <source>
        <dbReference type="SAM" id="MobiDB-lite"/>
    </source>
</evidence>
<dbReference type="GO" id="GO:0045892">
    <property type="term" value="P:negative regulation of DNA-templated transcription"/>
    <property type="evidence" value="ECO:0007669"/>
    <property type="project" value="UniProtKB-ARBA"/>
</dbReference>
<comment type="caution">
    <text evidence="7">The sequence shown here is derived from an EMBL/GenBank/DDBJ whole genome shotgun (WGS) entry which is preliminary data.</text>
</comment>
<dbReference type="OrthoDB" id="3235020at2"/>
<dbReference type="Pfam" id="PF17754">
    <property type="entry name" value="TetR_C_14"/>
    <property type="match status" value="1"/>
</dbReference>